<dbReference type="EMBL" id="JAMOIM010000004">
    <property type="protein sequence ID" value="MCW6507909.1"/>
    <property type="molecule type" value="Genomic_DNA"/>
</dbReference>
<keyword evidence="1 3" id="KW-0732">Signal</keyword>
<feature type="chain" id="PRO_5041432162" evidence="3">
    <location>
        <begin position="31"/>
        <end position="252"/>
    </location>
</feature>
<dbReference type="GO" id="GO:0017089">
    <property type="term" value="F:glycolipid transfer activity"/>
    <property type="evidence" value="ECO:0007669"/>
    <property type="project" value="TreeGrafter"/>
</dbReference>
<proteinExistence type="predicted"/>
<evidence type="ECO:0000313" key="6">
    <source>
        <dbReference type="Proteomes" id="UP001165667"/>
    </source>
</evidence>
<protein>
    <submittedName>
        <fullName evidence="5">Organic solvent tolerance protein OstA</fullName>
    </submittedName>
</protein>
<feature type="compositionally biased region" description="Low complexity" evidence="2">
    <location>
        <begin position="30"/>
        <end position="50"/>
    </location>
</feature>
<dbReference type="Proteomes" id="UP001165667">
    <property type="component" value="Unassembled WGS sequence"/>
</dbReference>
<dbReference type="Pfam" id="PF03968">
    <property type="entry name" value="LptD_N"/>
    <property type="match status" value="1"/>
</dbReference>
<name>A0AA42CI27_9HYPH</name>
<dbReference type="InterPro" id="IPR005653">
    <property type="entry name" value="OstA-like_N"/>
</dbReference>
<feature type="domain" description="Organic solvent tolerance-like N-terminal" evidence="4">
    <location>
        <begin position="63"/>
        <end position="197"/>
    </location>
</feature>
<dbReference type="GO" id="GO:0009279">
    <property type="term" value="C:cell outer membrane"/>
    <property type="evidence" value="ECO:0007669"/>
    <property type="project" value="TreeGrafter"/>
</dbReference>
<keyword evidence="6" id="KW-1185">Reference proteome</keyword>
<dbReference type="RefSeq" id="WP_282584278.1">
    <property type="nucleotide sequence ID" value="NZ_JAMOIM010000004.1"/>
</dbReference>
<dbReference type="AlphaFoldDB" id="A0AA42CI27"/>
<dbReference type="PANTHER" id="PTHR36504">
    <property type="entry name" value="LIPOPOLYSACCHARIDE EXPORT SYSTEM PROTEIN LPTA"/>
    <property type="match status" value="1"/>
</dbReference>
<dbReference type="PANTHER" id="PTHR36504:SF1">
    <property type="entry name" value="LIPOPOLYSACCHARIDE EXPORT SYSTEM PROTEIN LPTA"/>
    <property type="match status" value="1"/>
</dbReference>
<evidence type="ECO:0000313" key="5">
    <source>
        <dbReference type="EMBL" id="MCW6507909.1"/>
    </source>
</evidence>
<evidence type="ECO:0000256" key="2">
    <source>
        <dbReference type="SAM" id="MobiDB-lite"/>
    </source>
</evidence>
<comment type="caution">
    <text evidence="5">The sequence shown here is derived from an EMBL/GenBank/DDBJ whole genome shotgun (WGS) entry which is preliminary data.</text>
</comment>
<feature type="compositionally biased region" description="Low complexity" evidence="2">
    <location>
        <begin position="215"/>
        <end position="239"/>
    </location>
</feature>
<evidence type="ECO:0000256" key="1">
    <source>
        <dbReference type="ARBA" id="ARBA00022729"/>
    </source>
</evidence>
<evidence type="ECO:0000256" key="3">
    <source>
        <dbReference type="SAM" id="SignalP"/>
    </source>
</evidence>
<feature type="region of interest" description="Disordered" evidence="2">
    <location>
        <begin position="110"/>
        <end position="167"/>
    </location>
</feature>
<reference evidence="5" key="1">
    <citation type="submission" date="2022-05" db="EMBL/GenBank/DDBJ databases">
        <authorList>
            <person name="Pankratov T."/>
        </authorList>
    </citation>
    <scope>NUCLEOTIDE SEQUENCE</scope>
    <source>
        <strain evidence="5">BP6-180914</strain>
    </source>
</reference>
<feature type="compositionally biased region" description="Low complexity" evidence="2">
    <location>
        <begin position="110"/>
        <end position="135"/>
    </location>
</feature>
<gene>
    <name evidence="5" type="ORF">M8523_07735</name>
</gene>
<dbReference type="InterPro" id="IPR052037">
    <property type="entry name" value="LPS_export_LptA"/>
</dbReference>
<feature type="region of interest" description="Disordered" evidence="2">
    <location>
        <begin position="30"/>
        <end position="61"/>
    </location>
</feature>
<dbReference type="GO" id="GO:0030288">
    <property type="term" value="C:outer membrane-bounded periplasmic space"/>
    <property type="evidence" value="ECO:0007669"/>
    <property type="project" value="TreeGrafter"/>
</dbReference>
<feature type="signal peptide" evidence="3">
    <location>
        <begin position="1"/>
        <end position="30"/>
    </location>
</feature>
<evidence type="ECO:0000259" key="4">
    <source>
        <dbReference type="Pfam" id="PF03968"/>
    </source>
</evidence>
<dbReference type="GO" id="GO:0015920">
    <property type="term" value="P:lipopolysaccharide transport"/>
    <property type="evidence" value="ECO:0007669"/>
    <property type="project" value="TreeGrafter"/>
</dbReference>
<sequence length="252" mass="25194">MSRSAQLPSGWRRALGGFALVTLSWVPAHAQKPPAAPKPAAAPQKSGPSPTLLPGAGSHEPINIDAGKLDYYDKEQKLVYSGSVVAVQGDSTLKASQLVIFLTKSDPNAPAPAAGGENAAAATAGGAAAGAPGAGSSVRHMEAKGPVTLISKDQIGTGDNGTYDKDENRVTLTGNVTLSQGPNVTRGDRLVYDLTSGQAQVFSGKTNGRVSSIFTPGSGTPDAAAPAAGPAGHAAAAKKPAPKKKATTASQP</sequence>
<accession>A0AA42CI27</accession>
<dbReference type="Gene3D" id="2.60.450.10">
    <property type="entry name" value="Lipopolysaccharide (LPS) transport protein A like domain"/>
    <property type="match status" value="1"/>
</dbReference>
<organism evidence="5 6">
    <name type="scientific">Lichenifustis flavocetrariae</name>
    <dbReference type="NCBI Taxonomy" id="2949735"/>
    <lineage>
        <taxon>Bacteria</taxon>
        <taxon>Pseudomonadati</taxon>
        <taxon>Pseudomonadota</taxon>
        <taxon>Alphaproteobacteria</taxon>
        <taxon>Hyphomicrobiales</taxon>
        <taxon>Lichenihabitantaceae</taxon>
        <taxon>Lichenifustis</taxon>
    </lineage>
</organism>
<feature type="region of interest" description="Disordered" evidence="2">
    <location>
        <begin position="207"/>
        <end position="252"/>
    </location>
</feature>